<organism evidence="2 3">
    <name type="scientific">Moraxella lacunata</name>
    <dbReference type="NCBI Taxonomy" id="477"/>
    <lineage>
        <taxon>Bacteria</taxon>
        <taxon>Pseudomonadati</taxon>
        <taxon>Pseudomonadota</taxon>
        <taxon>Gammaproteobacteria</taxon>
        <taxon>Moraxellales</taxon>
        <taxon>Moraxellaceae</taxon>
        <taxon>Moraxella</taxon>
    </lineage>
</organism>
<comment type="caution">
    <text evidence="2">The sequence shown here is derived from an EMBL/GenBank/DDBJ whole genome shotgun (WGS) entry which is preliminary data.</text>
</comment>
<protein>
    <submittedName>
        <fullName evidence="2">Uncharacterized protein</fullName>
    </submittedName>
</protein>
<feature type="transmembrane region" description="Helical" evidence="1">
    <location>
        <begin position="47"/>
        <end position="71"/>
    </location>
</feature>
<keyword evidence="1" id="KW-0472">Membrane</keyword>
<evidence type="ECO:0000313" key="2">
    <source>
        <dbReference type="EMBL" id="OBX65176.1"/>
    </source>
</evidence>
<keyword evidence="1" id="KW-0812">Transmembrane</keyword>
<dbReference type="Proteomes" id="UP000092607">
    <property type="component" value="Unassembled WGS sequence"/>
</dbReference>
<name>A0A1B8Q648_MORLA</name>
<sequence length="128" mass="12950">MERGIISLMVWRMGGFAFVVGLMIGVLIQTILIGIQSKLFVGISGAAIAELTMVLAPVVIMLTILVGLILINDDKNHTGLICLGAGISAGVGTTAVLDSLFLSKVLYSGALGGAIGTGSGLLGIGSCF</sequence>
<reference evidence="2 3" key="1">
    <citation type="submission" date="2016-06" db="EMBL/GenBank/DDBJ databases">
        <title>Draft genome of Moraxella lacunata CCUG 57757A.</title>
        <authorList>
            <person name="Salva-Serra F."/>
            <person name="Engstrom-Jakobsson H."/>
            <person name="Thorell K."/>
            <person name="Gonzales-Siles L."/>
            <person name="Karlsson R."/>
            <person name="Boulund F."/>
            <person name="Engstrand L."/>
            <person name="Kristiansson E."/>
            <person name="Moore E."/>
        </authorList>
    </citation>
    <scope>NUCLEOTIDE SEQUENCE [LARGE SCALE GENOMIC DNA]</scope>
    <source>
        <strain evidence="2 3">CCUG 57757A</strain>
    </source>
</reference>
<evidence type="ECO:0000256" key="1">
    <source>
        <dbReference type="SAM" id="Phobius"/>
    </source>
</evidence>
<keyword evidence="1" id="KW-1133">Transmembrane helix</keyword>
<feature type="transmembrane region" description="Helical" evidence="1">
    <location>
        <begin position="77"/>
        <end position="97"/>
    </location>
</feature>
<dbReference type="AlphaFoldDB" id="A0A1B8Q648"/>
<accession>A0A1B8Q648</accession>
<gene>
    <name evidence="2" type="ORF">A9309_03785</name>
</gene>
<dbReference type="EMBL" id="LZMS01000037">
    <property type="protein sequence ID" value="OBX65176.1"/>
    <property type="molecule type" value="Genomic_DNA"/>
</dbReference>
<feature type="transmembrane region" description="Helical" evidence="1">
    <location>
        <begin position="15"/>
        <end position="35"/>
    </location>
</feature>
<evidence type="ECO:0000313" key="3">
    <source>
        <dbReference type="Proteomes" id="UP000092607"/>
    </source>
</evidence>
<proteinExistence type="predicted"/>